<dbReference type="AlphaFoldDB" id="A0AAD6II08"/>
<organism evidence="1 2">
    <name type="scientific">Penicillium canescens</name>
    <dbReference type="NCBI Taxonomy" id="5083"/>
    <lineage>
        <taxon>Eukaryota</taxon>
        <taxon>Fungi</taxon>
        <taxon>Dikarya</taxon>
        <taxon>Ascomycota</taxon>
        <taxon>Pezizomycotina</taxon>
        <taxon>Eurotiomycetes</taxon>
        <taxon>Eurotiomycetidae</taxon>
        <taxon>Eurotiales</taxon>
        <taxon>Aspergillaceae</taxon>
        <taxon>Penicillium</taxon>
    </lineage>
</organism>
<keyword evidence="2" id="KW-1185">Reference proteome</keyword>
<accession>A0AAD6II08</accession>
<dbReference type="Proteomes" id="UP001219568">
    <property type="component" value="Unassembled WGS sequence"/>
</dbReference>
<reference evidence="1" key="2">
    <citation type="submission" date="2023-01" db="EMBL/GenBank/DDBJ databases">
        <authorList>
            <person name="Petersen C."/>
        </authorList>
    </citation>
    <scope>NUCLEOTIDE SEQUENCE</scope>
    <source>
        <strain evidence="1">IBT 15450</strain>
    </source>
</reference>
<protein>
    <submittedName>
        <fullName evidence="1">Uncharacterized protein</fullName>
    </submittedName>
</protein>
<dbReference type="EMBL" id="JAQJZL010000003">
    <property type="protein sequence ID" value="KAJ6047711.1"/>
    <property type="molecule type" value="Genomic_DNA"/>
</dbReference>
<evidence type="ECO:0000313" key="1">
    <source>
        <dbReference type="EMBL" id="KAJ6047711.1"/>
    </source>
</evidence>
<sequence>MTDRIPRDCSQWISLAQSLNVSTTHFADLQPFHSASKLAQTQFILMRTLWPAKVLASEFSLPLNDKAKSAASRFLRNFTAFQKYIACIGNSKADISNPNLGAFGLVLDSQRQITSELVGPRPTHESSSPPPIKKRFITKDEQIVNDALLLLLRALTITIPNAQCKCSSARAPFDPVRFGTNTTTAHNDGYLQGINVEQQVICPKSNPKTYNGVYPILLPTLDSHFTIFLCHIYIPRTPKR</sequence>
<comment type="caution">
    <text evidence="1">The sequence shown here is derived from an EMBL/GenBank/DDBJ whole genome shotgun (WGS) entry which is preliminary data.</text>
</comment>
<gene>
    <name evidence="1" type="ORF">N7460_003858</name>
</gene>
<evidence type="ECO:0000313" key="2">
    <source>
        <dbReference type="Proteomes" id="UP001219568"/>
    </source>
</evidence>
<name>A0AAD6II08_PENCN</name>
<proteinExistence type="predicted"/>
<reference evidence="1" key="1">
    <citation type="journal article" date="2023" name="IMA Fungus">
        <title>Comparative genomic study of the Penicillium genus elucidates a diverse pangenome and 15 lateral gene transfer events.</title>
        <authorList>
            <person name="Petersen C."/>
            <person name="Sorensen T."/>
            <person name="Nielsen M.R."/>
            <person name="Sondergaard T.E."/>
            <person name="Sorensen J.L."/>
            <person name="Fitzpatrick D.A."/>
            <person name="Frisvad J.C."/>
            <person name="Nielsen K.L."/>
        </authorList>
    </citation>
    <scope>NUCLEOTIDE SEQUENCE</scope>
    <source>
        <strain evidence="1">IBT 15450</strain>
    </source>
</reference>